<evidence type="ECO:0000313" key="2">
    <source>
        <dbReference type="Proteomes" id="UP000005426"/>
    </source>
</evidence>
<name>G9NY74_HYPAI</name>
<proteinExistence type="predicted"/>
<sequence length="159" mass="17482">MPPQPTYEVHEMFGGYTGGPTSLADLFFRLADLYPDVQVTKQYLEGDRGEVKITTRVGISSEKLARDALTACLSKDENDVKASLSNMPTVLGPKSDLKQDQYGSGFWEGRAHTLSSMRLMRHYIPESAALLEGFVPCSISRPMGTGPEMSHLLAMTIHS</sequence>
<dbReference type="AlphaFoldDB" id="G9NY74"/>
<keyword evidence="2" id="KW-1185">Reference proteome</keyword>
<evidence type="ECO:0000313" key="1">
    <source>
        <dbReference type="EMBL" id="EHK44400.1"/>
    </source>
</evidence>
<dbReference type="GeneID" id="25782790"/>
<dbReference type="KEGG" id="tatv:25782790"/>
<accession>G9NY74</accession>
<gene>
    <name evidence="1" type="ORF">TRIATDRAFT_309771</name>
</gene>
<reference evidence="1 2" key="1">
    <citation type="journal article" date="2011" name="Genome Biol.">
        <title>Comparative genome sequence analysis underscores mycoparasitism as the ancestral life style of Trichoderma.</title>
        <authorList>
            <person name="Kubicek C.P."/>
            <person name="Herrera-Estrella A."/>
            <person name="Seidl-Seiboth V."/>
            <person name="Martinez D.A."/>
            <person name="Druzhinina I.S."/>
            <person name="Thon M."/>
            <person name="Zeilinger S."/>
            <person name="Casas-Flores S."/>
            <person name="Horwitz B.A."/>
            <person name="Mukherjee P.K."/>
            <person name="Mukherjee M."/>
            <person name="Kredics L."/>
            <person name="Alcaraz L.D."/>
            <person name="Aerts A."/>
            <person name="Antal Z."/>
            <person name="Atanasova L."/>
            <person name="Cervantes-Badillo M.G."/>
            <person name="Challacombe J."/>
            <person name="Chertkov O."/>
            <person name="McCluskey K."/>
            <person name="Coulpier F."/>
            <person name="Deshpande N."/>
            <person name="von Doehren H."/>
            <person name="Ebbole D.J."/>
            <person name="Esquivel-Naranjo E.U."/>
            <person name="Fekete E."/>
            <person name="Flipphi M."/>
            <person name="Glaser F."/>
            <person name="Gomez-Rodriguez E.Y."/>
            <person name="Gruber S."/>
            <person name="Han C."/>
            <person name="Henrissat B."/>
            <person name="Hermosa R."/>
            <person name="Hernandez-Onate M."/>
            <person name="Karaffa L."/>
            <person name="Kosti I."/>
            <person name="Le Crom S."/>
            <person name="Lindquist E."/>
            <person name="Lucas S."/>
            <person name="Luebeck M."/>
            <person name="Luebeck P.S."/>
            <person name="Margeot A."/>
            <person name="Metz B."/>
            <person name="Misra M."/>
            <person name="Nevalainen H."/>
            <person name="Omann M."/>
            <person name="Packer N."/>
            <person name="Perrone G."/>
            <person name="Uresti-Rivera E.E."/>
            <person name="Salamov A."/>
            <person name="Schmoll M."/>
            <person name="Seiboth B."/>
            <person name="Shapiro H."/>
            <person name="Sukno S."/>
            <person name="Tamayo-Ramos J.A."/>
            <person name="Tisch D."/>
            <person name="Wiest A."/>
            <person name="Wilkinson H.H."/>
            <person name="Zhang M."/>
            <person name="Coutinho P.M."/>
            <person name="Kenerley C.M."/>
            <person name="Monte E."/>
            <person name="Baker S.E."/>
            <person name="Grigoriev I.V."/>
        </authorList>
    </citation>
    <scope>NUCLEOTIDE SEQUENCE [LARGE SCALE GENOMIC DNA]</scope>
    <source>
        <strain evidence="2">ATCC 20476 / IMI 206040</strain>
    </source>
</reference>
<dbReference type="eggNOG" id="KOG2787">
    <property type="taxonomic scope" value="Eukaryota"/>
</dbReference>
<dbReference type="HOGENOM" id="CLU_1661007_0_0_1"/>
<dbReference type="OrthoDB" id="10257263at2759"/>
<protein>
    <submittedName>
        <fullName evidence="1">Uncharacterized protein</fullName>
    </submittedName>
</protein>
<dbReference type="Proteomes" id="UP000005426">
    <property type="component" value="Unassembled WGS sequence"/>
</dbReference>
<dbReference type="EMBL" id="ABDG02000025">
    <property type="protein sequence ID" value="EHK44400.1"/>
    <property type="molecule type" value="Genomic_DNA"/>
</dbReference>
<organism evidence="1 2">
    <name type="scientific">Hypocrea atroviridis (strain ATCC 20476 / IMI 206040)</name>
    <name type="common">Trichoderma atroviride</name>
    <dbReference type="NCBI Taxonomy" id="452589"/>
    <lineage>
        <taxon>Eukaryota</taxon>
        <taxon>Fungi</taxon>
        <taxon>Dikarya</taxon>
        <taxon>Ascomycota</taxon>
        <taxon>Pezizomycotina</taxon>
        <taxon>Sordariomycetes</taxon>
        <taxon>Hypocreomycetidae</taxon>
        <taxon>Hypocreales</taxon>
        <taxon>Hypocreaceae</taxon>
        <taxon>Trichoderma</taxon>
    </lineage>
</organism>
<comment type="caution">
    <text evidence="1">The sequence shown here is derived from an EMBL/GenBank/DDBJ whole genome shotgun (WGS) entry which is preliminary data.</text>
</comment>